<feature type="compositionally biased region" description="Low complexity" evidence="1">
    <location>
        <begin position="20"/>
        <end position="32"/>
    </location>
</feature>
<name>A0A183G0Z8_HELPZ</name>
<feature type="region of interest" description="Disordered" evidence="1">
    <location>
        <begin position="16"/>
        <end position="51"/>
    </location>
</feature>
<dbReference type="AlphaFoldDB" id="A0A183G0Z8"/>
<accession>A0A183G0Z8</accession>
<dbReference type="WBParaSite" id="HPBE_0001481001-mRNA-1">
    <property type="protein sequence ID" value="HPBE_0001481001-mRNA-1"/>
    <property type="gene ID" value="HPBE_0001481001"/>
</dbReference>
<evidence type="ECO:0000313" key="3">
    <source>
        <dbReference type="Proteomes" id="UP000050761"/>
    </source>
</evidence>
<dbReference type="Proteomes" id="UP000050761">
    <property type="component" value="Unassembled WGS sequence"/>
</dbReference>
<protein>
    <submittedName>
        <fullName evidence="2 4">Uncharacterized protein</fullName>
    </submittedName>
</protein>
<evidence type="ECO:0000313" key="2">
    <source>
        <dbReference type="EMBL" id="VDP00865.1"/>
    </source>
</evidence>
<evidence type="ECO:0000313" key="4">
    <source>
        <dbReference type="WBParaSite" id="HPBE_0001481001-mRNA-1"/>
    </source>
</evidence>
<sequence length="69" mass="7455">MIRMVEWITEPRHEEPVVLPPGSSFSSSSMPPTAVVVPSSPHDRSAPPLAGINRIRGGVKVTERSAFFA</sequence>
<proteinExistence type="predicted"/>
<gene>
    <name evidence="2" type="ORF">HPBE_LOCUS14811</name>
</gene>
<reference evidence="2 3" key="1">
    <citation type="submission" date="2018-11" db="EMBL/GenBank/DDBJ databases">
        <authorList>
            <consortium name="Pathogen Informatics"/>
        </authorList>
    </citation>
    <scope>NUCLEOTIDE SEQUENCE [LARGE SCALE GENOMIC DNA]</scope>
</reference>
<evidence type="ECO:0000256" key="1">
    <source>
        <dbReference type="SAM" id="MobiDB-lite"/>
    </source>
</evidence>
<keyword evidence="3" id="KW-1185">Reference proteome</keyword>
<reference evidence="4" key="2">
    <citation type="submission" date="2019-09" db="UniProtKB">
        <authorList>
            <consortium name="WormBaseParasite"/>
        </authorList>
    </citation>
    <scope>IDENTIFICATION</scope>
</reference>
<accession>A0A3P8B0D5</accession>
<organism evidence="3 4">
    <name type="scientific">Heligmosomoides polygyrus</name>
    <name type="common">Parasitic roundworm</name>
    <dbReference type="NCBI Taxonomy" id="6339"/>
    <lineage>
        <taxon>Eukaryota</taxon>
        <taxon>Metazoa</taxon>
        <taxon>Ecdysozoa</taxon>
        <taxon>Nematoda</taxon>
        <taxon>Chromadorea</taxon>
        <taxon>Rhabditida</taxon>
        <taxon>Rhabditina</taxon>
        <taxon>Rhabditomorpha</taxon>
        <taxon>Strongyloidea</taxon>
        <taxon>Heligmosomidae</taxon>
        <taxon>Heligmosomoides</taxon>
    </lineage>
</organism>
<dbReference type="EMBL" id="UZAH01028546">
    <property type="protein sequence ID" value="VDP00865.1"/>
    <property type="molecule type" value="Genomic_DNA"/>
</dbReference>